<dbReference type="InterPro" id="IPR006145">
    <property type="entry name" value="PsdUridine_synth_RsuA/RluA"/>
</dbReference>
<dbReference type="SUPFAM" id="SSF55120">
    <property type="entry name" value="Pseudouridine synthase"/>
    <property type="match status" value="1"/>
</dbReference>
<evidence type="ECO:0000313" key="2">
    <source>
        <dbReference type="EMBL" id="SHJ50744.1"/>
    </source>
</evidence>
<accession>A0A1M6JVL0</accession>
<keyword evidence="3" id="KW-1185">Reference proteome</keyword>
<dbReference type="RefSeq" id="WP_073118831.1">
    <property type="nucleotide sequence ID" value="NZ_FRAA01000001.1"/>
</dbReference>
<evidence type="ECO:0000259" key="1">
    <source>
        <dbReference type="Pfam" id="PF00849"/>
    </source>
</evidence>
<dbReference type="EMBL" id="FRAA01000001">
    <property type="protein sequence ID" value="SHJ50744.1"/>
    <property type="molecule type" value="Genomic_DNA"/>
</dbReference>
<organism evidence="2 3">
    <name type="scientific">Reichenbachiella agariperforans</name>
    <dbReference type="NCBI Taxonomy" id="156994"/>
    <lineage>
        <taxon>Bacteria</taxon>
        <taxon>Pseudomonadati</taxon>
        <taxon>Bacteroidota</taxon>
        <taxon>Cytophagia</taxon>
        <taxon>Cytophagales</taxon>
        <taxon>Reichenbachiellaceae</taxon>
        <taxon>Reichenbachiella</taxon>
    </lineage>
</organism>
<dbReference type="PANTHER" id="PTHR21600">
    <property type="entry name" value="MITOCHONDRIAL RNA PSEUDOURIDINE SYNTHASE"/>
    <property type="match status" value="1"/>
</dbReference>
<dbReference type="PANTHER" id="PTHR21600:SF89">
    <property type="entry name" value="RIBOSOMAL LARGE SUBUNIT PSEUDOURIDINE SYNTHASE A"/>
    <property type="match status" value="1"/>
</dbReference>
<evidence type="ECO:0000313" key="3">
    <source>
        <dbReference type="Proteomes" id="UP000184474"/>
    </source>
</evidence>
<gene>
    <name evidence="2" type="ORF">SAMN04488028_101338</name>
</gene>
<protein>
    <submittedName>
        <fullName evidence="2">tRNA pseudouridine32 synthase / 23S rRNA pseudouridine746 synthase</fullName>
    </submittedName>
</protein>
<dbReference type="GO" id="GO:0009982">
    <property type="term" value="F:pseudouridine synthase activity"/>
    <property type="evidence" value="ECO:0007669"/>
    <property type="project" value="InterPro"/>
</dbReference>
<proteinExistence type="predicted"/>
<sequence length="568" mass="65150">MREESIAEKTGGGCFKRFQVPIDGYTLPERFTFPFYYEPHPLCLLAVEALQTHLKEQREWKHDFGFDAYVDAPNVGKMFGVLLVRNQAGEVGYLTAFSGKLAGVNLHKGFVPPVVDILEMDSFYRKGEKEIMAINEQVWALEKLPDYLACKSMLSAEEQQAAEEIAAKKAEVKAAKQARKTKRLEGQETLDADAFELLEKQLNHESSQMHFGQKDLNRSWKQRLETRRAELAAFESEINKLKKARKQRSYDLQQEIFDQYQFLNIEGETKSLMDIFVETPLQVPPSGAGECALPKMLQYAFKHDMQPLAMAEFWWGQSPNSEIRKHGFFYPSCKGKCEPILTHMLDGMTLDESPIKYLSTKEKEIDVIYEDEVMAVIHKPADLLSVPGRNSSDSVSERMTERFPNMTGPVMVHRLDRATSGLMLIAKTKDAHKALQEQFLTHTIKKRYLSVLKGIVEKDEGTIDLPLRVDLEDRPRQLVCYTHGKPAQTKWKVLDRKDGLTRIYFYPITGRTHQLRVHAAHPLGLNVPMVGDDLYGQRADRLYLHAETIEFLHPVTKEKMSFQRDAEF</sequence>
<feature type="domain" description="Pseudouridine synthase RsuA/RluA-like" evidence="1">
    <location>
        <begin position="375"/>
        <end position="521"/>
    </location>
</feature>
<dbReference type="InterPro" id="IPR020103">
    <property type="entry name" value="PsdUridine_synth_cat_dom_sf"/>
</dbReference>
<dbReference type="CDD" id="cd02869">
    <property type="entry name" value="PseudoU_synth_RluA_like"/>
    <property type="match status" value="1"/>
</dbReference>
<dbReference type="PROSITE" id="PS01129">
    <property type="entry name" value="PSI_RLU"/>
    <property type="match status" value="1"/>
</dbReference>
<dbReference type="GO" id="GO:0140098">
    <property type="term" value="F:catalytic activity, acting on RNA"/>
    <property type="evidence" value="ECO:0007669"/>
    <property type="project" value="UniProtKB-ARBA"/>
</dbReference>
<dbReference type="InterPro" id="IPR006224">
    <property type="entry name" value="PsdUridine_synth_RluA-like_CS"/>
</dbReference>
<dbReference type="InterPro" id="IPR050188">
    <property type="entry name" value="RluA_PseudoU_synthase"/>
</dbReference>
<dbReference type="Pfam" id="PF00849">
    <property type="entry name" value="PseudoU_synth_2"/>
    <property type="match status" value="1"/>
</dbReference>
<name>A0A1M6JVL0_REIAG</name>
<dbReference type="Gene3D" id="3.30.2350.10">
    <property type="entry name" value="Pseudouridine synthase"/>
    <property type="match status" value="1"/>
</dbReference>
<dbReference type="STRING" id="156994.SAMN04488028_101338"/>
<dbReference type="GO" id="GO:0000455">
    <property type="term" value="P:enzyme-directed rRNA pseudouridine synthesis"/>
    <property type="evidence" value="ECO:0007669"/>
    <property type="project" value="TreeGrafter"/>
</dbReference>
<reference evidence="3" key="1">
    <citation type="submission" date="2016-11" db="EMBL/GenBank/DDBJ databases">
        <authorList>
            <person name="Varghese N."/>
            <person name="Submissions S."/>
        </authorList>
    </citation>
    <scope>NUCLEOTIDE SEQUENCE [LARGE SCALE GENOMIC DNA]</scope>
    <source>
        <strain evidence="3">DSM 26134</strain>
    </source>
</reference>
<dbReference type="GO" id="GO:0003723">
    <property type="term" value="F:RNA binding"/>
    <property type="evidence" value="ECO:0007669"/>
    <property type="project" value="InterPro"/>
</dbReference>
<dbReference type="AlphaFoldDB" id="A0A1M6JVL0"/>
<dbReference type="Proteomes" id="UP000184474">
    <property type="component" value="Unassembled WGS sequence"/>
</dbReference>